<keyword evidence="3" id="KW-1185">Reference proteome</keyword>
<dbReference type="RefSeq" id="WP_207320873.1">
    <property type="nucleotide sequence ID" value="NZ_CP071501.1"/>
</dbReference>
<proteinExistence type="predicted"/>
<evidence type="ECO:0000313" key="2">
    <source>
        <dbReference type="EMBL" id="QSX29530.1"/>
    </source>
</evidence>
<keyword evidence="1" id="KW-0472">Membrane</keyword>
<keyword evidence="1" id="KW-1133">Transmembrane helix</keyword>
<organism evidence="2 3">
    <name type="scientific">Shewanella cyperi</name>
    <dbReference type="NCBI Taxonomy" id="2814292"/>
    <lineage>
        <taxon>Bacteria</taxon>
        <taxon>Pseudomonadati</taxon>
        <taxon>Pseudomonadota</taxon>
        <taxon>Gammaproteobacteria</taxon>
        <taxon>Alteromonadales</taxon>
        <taxon>Shewanellaceae</taxon>
        <taxon>Shewanella</taxon>
    </lineage>
</organism>
<dbReference type="Proteomes" id="UP000663281">
    <property type="component" value="Chromosome"/>
</dbReference>
<accession>A0A974XJH4</accession>
<dbReference type="EMBL" id="CP071504">
    <property type="protein sequence ID" value="QSX29530.1"/>
    <property type="molecule type" value="Genomic_DNA"/>
</dbReference>
<dbReference type="KEGG" id="scyp:JYB88_15220"/>
<dbReference type="AlphaFoldDB" id="A0A974XJH4"/>
<keyword evidence="1" id="KW-0812">Transmembrane</keyword>
<reference evidence="2 3" key="1">
    <citation type="submission" date="2021-03" db="EMBL/GenBank/DDBJ databases">
        <title>Novel species identification of genus Shewanella.</title>
        <authorList>
            <person name="Liu G."/>
            <person name="Zhang Q."/>
        </authorList>
    </citation>
    <scope>NUCLEOTIDE SEQUENCE [LARGE SCALE GENOMIC DNA]</scope>
    <source>
        <strain evidence="2 3">FJAT-53726</strain>
    </source>
</reference>
<name>A0A974XJH4_9GAMM</name>
<feature type="transmembrane region" description="Helical" evidence="1">
    <location>
        <begin position="30"/>
        <end position="48"/>
    </location>
</feature>
<sequence>MMKIARWAVPALLLLAAAVSYLAGAKMPSMVLLALGVCLEMAFWVRLVDLASPTDKR</sequence>
<evidence type="ECO:0000256" key="1">
    <source>
        <dbReference type="SAM" id="Phobius"/>
    </source>
</evidence>
<gene>
    <name evidence="2" type="ORF">JYB88_15220</name>
</gene>
<protein>
    <submittedName>
        <fullName evidence="2">Uncharacterized protein</fullName>
    </submittedName>
</protein>
<evidence type="ECO:0000313" key="3">
    <source>
        <dbReference type="Proteomes" id="UP000663281"/>
    </source>
</evidence>